<keyword evidence="2" id="KW-0472">Membrane</keyword>
<dbReference type="InterPro" id="IPR011990">
    <property type="entry name" value="TPR-like_helical_dom_sf"/>
</dbReference>
<dbReference type="InterPro" id="IPR006860">
    <property type="entry name" value="FecR"/>
</dbReference>
<keyword evidence="2" id="KW-0812">Transmembrane</keyword>
<feature type="transmembrane region" description="Helical" evidence="2">
    <location>
        <begin position="52"/>
        <end position="73"/>
    </location>
</feature>
<reference evidence="4 5" key="1">
    <citation type="submission" date="2021-12" db="EMBL/GenBank/DDBJ databases">
        <title>Discovery of the Pendulisporaceae a myxobacterial family with distinct sporulation behavior and unique specialized metabolism.</title>
        <authorList>
            <person name="Garcia R."/>
            <person name="Popoff A."/>
            <person name="Bader C.D."/>
            <person name="Loehr J."/>
            <person name="Walesch S."/>
            <person name="Walt C."/>
            <person name="Boldt J."/>
            <person name="Bunk B."/>
            <person name="Haeckl F.J.F.P.J."/>
            <person name="Gunesch A.P."/>
            <person name="Birkelbach J."/>
            <person name="Nuebel U."/>
            <person name="Pietschmann T."/>
            <person name="Bach T."/>
            <person name="Mueller R."/>
        </authorList>
    </citation>
    <scope>NUCLEOTIDE SEQUENCE [LARGE SCALE GENOMIC DNA]</scope>
    <source>
        <strain evidence="4 5">MSr12523</strain>
    </source>
</reference>
<dbReference type="Proteomes" id="UP001379533">
    <property type="component" value="Chromosome"/>
</dbReference>
<dbReference type="PANTHER" id="PTHR30273">
    <property type="entry name" value="PERIPLASMIC SIGNAL SENSOR AND SIGMA FACTOR ACTIVATOR FECR-RELATED"/>
    <property type="match status" value="1"/>
</dbReference>
<dbReference type="InterPro" id="IPR012373">
    <property type="entry name" value="Ferrdict_sens_TM"/>
</dbReference>
<accession>A0ABZ2KM56</accession>
<dbReference type="PANTHER" id="PTHR30273:SF2">
    <property type="entry name" value="PROTEIN FECR"/>
    <property type="match status" value="1"/>
</dbReference>
<dbReference type="Gene3D" id="2.60.120.1440">
    <property type="match status" value="1"/>
</dbReference>
<evidence type="ECO:0000256" key="2">
    <source>
        <dbReference type="SAM" id="Phobius"/>
    </source>
</evidence>
<keyword evidence="2" id="KW-1133">Transmembrane helix</keyword>
<dbReference type="Gene3D" id="1.25.40.10">
    <property type="entry name" value="Tetratricopeptide repeat domain"/>
    <property type="match status" value="1"/>
</dbReference>
<feature type="compositionally biased region" description="Pro residues" evidence="1">
    <location>
        <begin position="235"/>
        <end position="251"/>
    </location>
</feature>
<name>A0ABZ2KM56_9BACT</name>
<sequence>MNRGPEYADLAAQALRREVNADDGIEHVDVGRAQRIDAIRDAIRQRARRKRLLRGAGAGVAVLAAAAAVALFVRGRPAQVEAVAEASNEAAYVERDGARETLAAGKKVQTGDHVVVREGGHAALALTTGTHLALEPEADLSVLSQNRHQIYWLARGAVQARVSKLSEGDRFVVRTPDADVEVRGTQFRVSTGEPHAACGGSTTRVHVLEGVVVVRHGGVETRVAAGEEWPCASPASPPPEVQLVRPSPPAPQNTNALVTKRPPPVTSVAPLAPVAPVPPAVAAPDTAASDLSAQNDLFARATDKKRAGDARGAIATFETFLARYPKSALAESAAVERWRLLTHVDRAAARAAAKEYVDRYPNGFARADARALLGE</sequence>
<evidence type="ECO:0000313" key="5">
    <source>
        <dbReference type="Proteomes" id="UP001379533"/>
    </source>
</evidence>
<feature type="region of interest" description="Disordered" evidence="1">
    <location>
        <begin position="230"/>
        <end position="261"/>
    </location>
</feature>
<dbReference type="Pfam" id="PF04773">
    <property type="entry name" value="FecR"/>
    <property type="match status" value="1"/>
</dbReference>
<evidence type="ECO:0000313" key="4">
    <source>
        <dbReference type="EMBL" id="WXA99737.1"/>
    </source>
</evidence>
<keyword evidence="5" id="KW-1185">Reference proteome</keyword>
<dbReference type="RefSeq" id="WP_394850379.1">
    <property type="nucleotide sequence ID" value="NZ_CP089982.1"/>
</dbReference>
<evidence type="ECO:0000256" key="1">
    <source>
        <dbReference type="SAM" id="MobiDB-lite"/>
    </source>
</evidence>
<feature type="domain" description="FecR protein" evidence="3">
    <location>
        <begin position="113"/>
        <end position="212"/>
    </location>
</feature>
<dbReference type="EMBL" id="CP089982">
    <property type="protein sequence ID" value="WXA99737.1"/>
    <property type="molecule type" value="Genomic_DNA"/>
</dbReference>
<evidence type="ECO:0000259" key="3">
    <source>
        <dbReference type="Pfam" id="PF04773"/>
    </source>
</evidence>
<protein>
    <submittedName>
        <fullName evidence="4">FecR family protein</fullName>
    </submittedName>
</protein>
<gene>
    <name evidence="4" type="ORF">LZC95_23340</name>
</gene>
<proteinExistence type="predicted"/>
<organism evidence="4 5">
    <name type="scientific">Pendulispora brunnea</name>
    <dbReference type="NCBI Taxonomy" id="2905690"/>
    <lineage>
        <taxon>Bacteria</taxon>
        <taxon>Pseudomonadati</taxon>
        <taxon>Myxococcota</taxon>
        <taxon>Myxococcia</taxon>
        <taxon>Myxococcales</taxon>
        <taxon>Sorangiineae</taxon>
        <taxon>Pendulisporaceae</taxon>
        <taxon>Pendulispora</taxon>
    </lineage>
</organism>